<keyword evidence="4" id="KW-0963">Cytoplasm</keyword>
<dbReference type="FunFam" id="2.70.50.30:FF:000004">
    <property type="entry name" value="Rho GDP-dissociation inhibitor 1"/>
    <property type="match status" value="1"/>
</dbReference>
<dbReference type="PANTHER" id="PTHR10980">
    <property type="entry name" value="RHO GDP-DISSOCIATION INHIBITOR"/>
    <property type="match status" value="1"/>
</dbReference>
<accession>A0A9D3SY60</accession>
<dbReference type="GO" id="GO:0016020">
    <property type="term" value="C:membrane"/>
    <property type="evidence" value="ECO:0007669"/>
    <property type="project" value="TreeGrafter"/>
</dbReference>
<gene>
    <name evidence="6" type="ORF">KOW79_001939</name>
</gene>
<dbReference type="Gene3D" id="2.70.50.30">
    <property type="entry name" value="Coagulation Factor XIII, subunit A, domain 1"/>
    <property type="match status" value="1"/>
</dbReference>
<dbReference type="InterPro" id="IPR000406">
    <property type="entry name" value="Rho_GDI"/>
</dbReference>
<sequence length="249" mass="28407">MMLVKKRAEVEQRCCSALLQKTLLPAVHRPIALLFQLFAISKPQQDAGLMADKESTVPVTEEEDERDLNYQPPAQKSLQEIQELDKDDESLNKYKQTLLGSGPVVSDPSIPNVQVTRLTLMCDQAPGPITMDLTGDLDALKKQNFTMKEGVDYRVKIHFKVNKEIVSGLKYVHLTYRKGIRVDKAVYMVGSYGPRVEEHEFVTPVEEAPKGMIVRGSYHIKSYFTDDDKTDHLSWEWNLHIKKDWDSAE</sequence>
<keyword evidence="3" id="KW-0343">GTPase activation</keyword>
<evidence type="ECO:0000313" key="6">
    <source>
        <dbReference type="EMBL" id="KAG7335343.1"/>
    </source>
</evidence>
<dbReference type="PRINTS" id="PR00492">
    <property type="entry name" value="RHOGDI"/>
</dbReference>
<evidence type="ECO:0000256" key="5">
    <source>
        <dbReference type="SAM" id="MobiDB-lite"/>
    </source>
</evidence>
<evidence type="ECO:0008006" key="8">
    <source>
        <dbReference type="Google" id="ProtNLM"/>
    </source>
</evidence>
<evidence type="ECO:0000256" key="2">
    <source>
        <dbReference type="ARBA" id="ARBA00009758"/>
    </source>
</evidence>
<name>A0A9D3SY60_9TELE</name>
<protein>
    <recommendedName>
        <fullName evidence="8">Rho GDP-dissociation inhibitor 2</fullName>
    </recommendedName>
</protein>
<evidence type="ECO:0000256" key="3">
    <source>
        <dbReference type="ARBA" id="ARBA00022468"/>
    </source>
</evidence>
<dbReference type="InterPro" id="IPR014756">
    <property type="entry name" value="Ig_E-set"/>
</dbReference>
<dbReference type="AlphaFoldDB" id="A0A9D3SY60"/>
<dbReference type="PANTHER" id="PTHR10980:SF8">
    <property type="entry name" value="RHO GDP-DISSOCIATION INHIBITOR 3"/>
    <property type="match status" value="1"/>
</dbReference>
<dbReference type="SUPFAM" id="SSF81296">
    <property type="entry name" value="E set domains"/>
    <property type="match status" value="1"/>
</dbReference>
<dbReference type="InterPro" id="IPR024792">
    <property type="entry name" value="RhoGDI_dom_sf"/>
</dbReference>
<evidence type="ECO:0000256" key="1">
    <source>
        <dbReference type="ARBA" id="ARBA00004496"/>
    </source>
</evidence>
<dbReference type="GO" id="GO:0005094">
    <property type="term" value="F:Rho GDP-dissociation inhibitor activity"/>
    <property type="evidence" value="ECO:0007669"/>
    <property type="project" value="InterPro"/>
</dbReference>
<dbReference type="GO" id="GO:0005829">
    <property type="term" value="C:cytosol"/>
    <property type="evidence" value="ECO:0007669"/>
    <property type="project" value="TreeGrafter"/>
</dbReference>
<comment type="caution">
    <text evidence="6">The sequence shown here is derived from an EMBL/GenBank/DDBJ whole genome shotgun (WGS) entry which is preliminary data.</text>
</comment>
<keyword evidence="7" id="KW-1185">Reference proteome</keyword>
<evidence type="ECO:0000313" key="7">
    <source>
        <dbReference type="Proteomes" id="UP000824219"/>
    </source>
</evidence>
<comment type="similarity">
    <text evidence="2">Belongs to the Rho GDI family.</text>
</comment>
<dbReference type="Proteomes" id="UP000824219">
    <property type="component" value="Linkage Group LG02"/>
</dbReference>
<evidence type="ECO:0000256" key="4">
    <source>
        <dbReference type="ARBA" id="ARBA00022490"/>
    </source>
</evidence>
<dbReference type="OrthoDB" id="1683373at2759"/>
<organism evidence="6 7">
    <name type="scientific">Hemibagrus wyckioides</name>
    <dbReference type="NCBI Taxonomy" id="337641"/>
    <lineage>
        <taxon>Eukaryota</taxon>
        <taxon>Metazoa</taxon>
        <taxon>Chordata</taxon>
        <taxon>Craniata</taxon>
        <taxon>Vertebrata</taxon>
        <taxon>Euteleostomi</taxon>
        <taxon>Actinopterygii</taxon>
        <taxon>Neopterygii</taxon>
        <taxon>Teleostei</taxon>
        <taxon>Ostariophysi</taxon>
        <taxon>Siluriformes</taxon>
        <taxon>Bagridae</taxon>
        <taxon>Hemibagrus</taxon>
    </lineage>
</organism>
<dbReference type="GO" id="GO:0007266">
    <property type="term" value="P:Rho protein signal transduction"/>
    <property type="evidence" value="ECO:0007669"/>
    <property type="project" value="InterPro"/>
</dbReference>
<proteinExistence type="inferred from homology"/>
<reference evidence="6 7" key="1">
    <citation type="submission" date="2021-06" db="EMBL/GenBank/DDBJ databases">
        <title>Chromosome-level genome assembly of the red-tail catfish (Hemibagrus wyckioides).</title>
        <authorList>
            <person name="Shao F."/>
        </authorList>
    </citation>
    <scope>NUCLEOTIDE SEQUENCE [LARGE SCALE GENOMIC DNA]</scope>
    <source>
        <strain evidence="6">EC202008001</strain>
        <tissue evidence="6">Blood</tissue>
    </source>
</reference>
<dbReference type="Pfam" id="PF02115">
    <property type="entry name" value="Rho_GDI"/>
    <property type="match status" value="1"/>
</dbReference>
<dbReference type="EMBL" id="JAHKSW010000002">
    <property type="protein sequence ID" value="KAG7335343.1"/>
    <property type="molecule type" value="Genomic_DNA"/>
</dbReference>
<feature type="region of interest" description="Disordered" evidence="5">
    <location>
        <begin position="49"/>
        <end position="73"/>
    </location>
</feature>
<dbReference type="GO" id="GO:0007399">
    <property type="term" value="P:nervous system development"/>
    <property type="evidence" value="ECO:0007669"/>
    <property type="project" value="UniProtKB-ARBA"/>
</dbReference>
<comment type="subcellular location">
    <subcellularLocation>
        <location evidence="1">Cytoplasm</location>
    </subcellularLocation>
</comment>
<dbReference type="GO" id="GO:0005096">
    <property type="term" value="F:GTPase activator activity"/>
    <property type="evidence" value="ECO:0007669"/>
    <property type="project" value="UniProtKB-KW"/>
</dbReference>